<dbReference type="InterPro" id="IPR002591">
    <property type="entry name" value="Phosphodiest/P_Trfase"/>
</dbReference>
<keyword evidence="2" id="KW-1133">Transmembrane helix</keyword>
<keyword evidence="4" id="KW-1185">Reference proteome</keyword>
<dbReference type="FunFam" id="3.30.1360.180:FF:000003">
    <property type="entry name" value="Type I phosphodiesterase/nucleotide pyrophosphatase family protein"/>
    <property type="match status" value="1"/>
</dbReference>
<dbReference type="Gene3D" id="3.40.720.10">
    <property type="entry name" value="Alkaline Phosphatase, subunit A"/>
    <property type="match status" value="1"/>
</dbReference>
<dbReference type="CDD" id="cd16018">
    <property type="entry name" value="Enpp"/>
    <property type="match status" value="1"/>
</dbReference>
<protein>
    <submittedName>
        <fullName evidence="3">Alkaline-phosphatase-like protein</fullName>
    </submittedName>
</protein>
<dbReference type="Gene3D" id="3.30.1360.180">
    <property type="match status" value="1"/>
</dbReference>
<feature type="compositionally biased region" description="Polar residues" evidence="1">
    <location>
        <begin position="1"/>
        <end position="19"/>
    </location>
</feature>
<organism evidence="3 4">
    <name type="scientific">Papiliotrema laurentii</name>
    <name type="common">Cryptococcus laurentii</name>
    <dbReference type="NCBI Taxonomy" id="5418"/>
    <lineage>
        <taxon>Eukaryota</taxon>
        <taxon>Fungi</taxon>
        <taxon>Dikarya</taxon>
        <taxon>Basidiomycota</taxon>
        <taxon>Agaricomycotina</taxon>
        <taxon>Tremellomycetes</taxon>
        <taxon>Tremellales</taxon>
        <taxon>Rhynchogastremaceae</taxon>
        <taxon>Papiliotrema</taxon>
    </lineage>
</organism>
<reference evidence="3" key="1">
    <citation type="submission" date="2023-02" db="EMBL/GenBank/DDBJ databases">
        <title>Identification and recombinant expression of a fungal hydrolase from Papiliotrema laurentii that hydrolyzes apple cutin and clears colloidal polyester polyurethane.</title>
        <authorList>
            <consortium name="DOE Joint Genome Institute"/>
            <person name="Roman V.A."/>
            <person name="Bojanowski C."/>
            <person name="Crable B.R."/>
            <person name="Wagner D.N."/>
            <person name="Hung C.S."/>
            <person name="Nadeau L.J."/>
            <person name="Schratz L."/>
            <person name="Haridas S."/>
            <person name="Pangilinan J."/>
            <person name="Lipzen A."/>
            <person name="Na H."/>
            <person name="Yan M."/>
            <person name="Ng V."/>
            <person name="Grigoriev I.V."/>
            <person name="Spatafora J.W."/>
            <person name="Barlow D."/>
            <person name="Biffinger J."/>
            <person name="Kelley-Loughnane N."/>
            <person name="Varaljay V.A."/>
            <person name="Crookes-Goodson W.J."/>
        </authorList>
    </citation>
    <scope>NUCLEOTIDE SEQUENCE</scope>
    <source>
        <strain evidence="3">5307AH</strain>
    </source>
</reference>
<proteinExistence type="predicted"/>
<dbReference type="GO" id="GO:0047429">
    <property type="term" value="F:nucleoside triphosphate diphosphatase activity"/>
    <property type="evidence" value="ECO:0007669"/>
    <property type="project" value="TreeGrafter"/>
</dbReference>
<comment type="caution">
    <text evidence="3">The sequence shown here is derived from an EMBL/GenBank/DDBJ whole genome shotgun (WGS) entry which is preliminary data.</text>
</comment>
<keyword evidence="2" id="KW-0812">Transmembrane</keyword>
<feature type="transmembrane region" description="Helical" evidence="2">
    <location>
        <begin position="94"/>
        <end position="114"/>
    </location>
</feature>
<dbReference type="Pfam" id="PF01663">
    <property type="entry name" value="Phosphodiest"/>
    <property type="match status" value="1"/>
</dbReference>
<evidence type="ECO:0000256" key="2">
    <source>
        <dbReference type="SAM" id="Phobius"/>
    </source>
</evidence>
<sequence>MTLDPQNPTHTQVKTQTPSIELVRPTRAPPARASPADDGSSDDDEVLGDEDQSGEAGSTSEEHRLLGRSQLARKSQARHTGWTTLFGSRIPTRLIYLFLAPVAILGLFLIARTLPTPYTHLSTLSNGTHTFHPTVLLISLDGFRPSYLTSHPHLVPNLLAMANSTHGLRAESMQPRFPTQTFPNHWSLMTGLYPESHGIIANDFWDPQMQRHFVYTKHDMSWDARWWWGEPMWSVAQRGGRISANIMWPGPPVTSQGIAPALFVPYRNIPPSEKLKQVCDWLDMPIHSRPQLITTYIPNVDQMGHKGGPDSKQVEDALQLVDGFIGGVVESLAQRNLSDIVNVIVVSDHGMTSTANERLIFLDEILGEQGYSDIEHRDGWPSVGLRFKDGSPTDTYLDTLKAAADRSEGSFAVYTHATMPERWHFNRTDRIAPIFLVPKLGWAITDNHEHKVINKGDYNPKGNHGYDNIEPEMQAIFFAHGPFARALKTAIPKRGKAWKRGWASVDPPVMESFSNLEIFSLVMRLMGLQGIEPAHNGTKGFWDDYLR</sequence>
<feature type="compositionally biased region" description="Low complexity" evidence="1">
    <location>
        <begin position="25"/>
        <end position="38"/>
    </location>
</feature>
<feature type="region of interest" description="Disordered" evidence="1">
    <location>
        <begin position="1"/>
        <end position="73"/>
    </location>
</feature>
<accession>A0AAD9FX87</accession>
<dbReference type="GO" id="GO:0009141">
    <property type="term" value="P:nucleoside triphosphate metabolic process"/>
    <property type="evidence" value="ECO:0007669"/>
    <property type="project" value="TreeGrafter"/>
</dbReference>
<dbReference type="PANTHER" id="PTHR10151:SF120">
    <property type="entry name" value="BIS(5'-ADENOSYL)-TRIPHOSPHATASE"/>
    <property type="match status" value="1"/>
</dbReference>
<dbReference type="SUPFAM" id="SSF53649">
    <property type="entry name" value="Alkaline phosphatase-like"/>
    <property type="match status" value="1"/>
</dbReference>
<keyword evidence="2" id="KW-0472">Membrane</keyword>
<feature type="compositionally biased region" description="Acidic residues" evidence="1">
    <location>
        <begin position="39"/>
        <end position="53"/>
    </location>
</feature>
<dbReference type="GO" id="GO:0017111">
    <property type="term" value="F:ribonucleoside triphosphate phosphatase activity"/>
    <property type="evidence" value="ECO:0007669"/>
    <property type="project" value="TreeGrafter"/>
</dbReference>
<evidence type="ECO:0000313" key="3">
    <source>
        <dbReference type="EMBL" id="KAK1927930.1"/>
    </source>
</evidence>
<dbReference type="Proteomes" id="UP001182556">
    <property type="component" value="Unassembled WGS sequence"/>
</dbReference>
<dbReference type="AlphaFoldDB" id="A0AAD9FX87"/>
<dbReference type="EMBL" id="JAODAN010000001">
    <property type="protein sequence ID" value="KAK1927930.1"/>
    <property type="molecule type" value="Genomic_DNA"/>
</dbReference>
<evidence type="ECO:0000313" key="4">
    <source>
        <dbReference type="Proteomes" id="UP001182556"/>
    </source>
</evidence>
<name>A0AAD9FX87_PAPLA</name>
<dbReference type="PANTHER" id="PTHR10151">
    <property type="entry name" value="ECTONUCLEOTIDE PYROPHOSPHATASE/PHOSPHODIESTERASE"/>
    <property type="match status" value="1"/>
</dbReference>
<dbReference type="InterPro" id="IPR017850">
    <property type="entry name" value="Alkaline_phosphatase_core_sf"/>
</dbReference>
<evidence type="ECO:0000256" key="1">
    <source>
        <dbReference type="SAM" id="MobiDB-lite"/>
    </source>
</evidence>
<gene>
    <name evidence="3" type="ORF">DB88DRAFT_479815</name>
</gene>